<sequence length="208" mass="22695">MEESGLGAVSGWVLDSDEHLWGGGGRGFLKAAVRRSDGRRLGQMAHGERADNWRGRALRGMQREKERQPWAGRRSWAGWRPSPVSPDRWLWQHWEGSSSKQHAARWMAATAAWKDEARVPQGAHHRRGRWAEERASERGLAKGEAARCGSMGGMGSGIGGGAVAEVWAWQAGRQAGRPVGLGWARQGDAPTHRARKAHTSARGGMAAV</sequence>
<proteinExistence type="predicted"/>
<keyword evidence="3" id="KW-1185">Reference proteome</keyword>
<comment type="caution">
    <text evidence="2">The sequence shown here is derived from an EMBL/GenBank/DDBJ whole genome shotgun (WGS) entry which is preliminary data.</text>
</comment>
<dbReference type="EMBL" id="ML986696">
    <property type="protein sequence ID" value="KAF2259885.1"/>
    <property type="molecule type" value="Genomic_DNA"/>
</dbReference>
<evidence type="ECO:0000256" key="1">
    <source>
        <dbReference type="SAM" id="MobiDB-lite"/>
    </source>
</evidence>
<organism evidence="2 3">
    <name type="scientific">Lojkania enalia</name>
    <dbReference type="NCBI Taxonomy" id="147567"/>
    <lineage>
        <taxon>Eukaryota</taxon>
        <taxon>Fungi</taxon>
        <taxon>Dikarya</taxon>
        <taxon>Ascomycota</taxon>
        <taxon>Pezizomycotina</taxon>
        <taxon>Dothideomycetes</taxon>
        <taxon>Pleosporomycetidae</taxon>
        <taxon>Pleosporales</taxon>
        <taxon>Pleosporales incertae sedis</taxon>
        <taxon>Lojkania</taxon>
    </lineage>
</organism>
<protein>
    <submittedName>
        <fullName evidence="2">Uncharacterized protein</fullName>
    </submittedName>
</protein>
<dbReference type="AlphaFoldDB" id="A0A9P4K4A4"/>
<dbReference type="Proteomes" id="UP000800093">
    <property type="component" value="Unassembled WGS sequence"/>
</dbReference>
<feature type="compositionally biased region" description="Basic and acidic residues" evidence="1">
    <location>
        <begin position="129"/>
        <end position="143"/>
    </location>
</feature>
<gene>
    <name evidence="2" type="ORF">CC78DRAFT_620702</name>
</gene>
<reference evidence="3" key="1">
    <citation type="journal article" date="2020" name="Stud. Mycol.">
        <title>101 Dothideomycetes genomes: A test case for predicting lifestyles and emergence of pathogens.</title>
        <authorList>
            <person name="Haridas S."/>
            <person name="Albert R."/>
            <person name="Binder M."/>
            <person name="Bloem J."/>
            <person name="LaButti K."/>
            <person name="Salamov A."/>
            <person name="Andreopoulos B."/>
            <person name="Baker S."/>
            <person name="Barry K."/>
            <person name="Bills G."/>
            <person name="Bluhm B."/>
            <person name="Cannon C."/>
            <person name="Castanera R."/>
            <person name="Culley D."/>
            <person name="Daum C."/>
            <person name="Ezra D."/>
            <person name="Gonzalez J."/>
            <person name="Henrissat B."/>
            <person name="Kuo A."/>
            <person name="Liang C."/>
            <person name="Lipzen A."/>
            <person name="Lutzoni F."/>
            <person name="Magnuson J."/>
            <person name="Mondo S."/>
            <person name="Nolan M."/>
            <person name="Ohm R."/>
            <person name="Pangilinan J."/>
            <person name="Park H.-J."/>
            <person name="Ramirez L."/>
            <person name="Alfaro M."/>
            <person name="Sun H."/>
            <person name="Tritt A."/>
            <person name="Yoshinaga Y."/>
            <person name="Zwiers L.-H."/>
            <person name="Turgeon B."/>
            <person name="Goodwin S."/>
            <person name="Spatafora J."/>
            <person name="Crous P."/>
            <person name="Grigoriev I."/>
        </authorList>
    </citation>
    <scope>NUCLEOTIDE SEQUENCE [LARGE SCALE GENOMIC DNA]</scope>
    <source>
        <strain evidence="3">CBS 304.66</strain>
    </source>
</reference>
<feature type="region of interest" description="Disordered" evidence="1">
    <location>
        <begin position="116"/>
        <end position="143"/>
    </location>
</feature>
<accession>A0A9P4K4A4</accession>
<feature type="region of interest" description="Disordered" evidence="1">
    <location>
        <begin position="184"/>
        <end position="208"/>
    </location>
</feature>
<name>A0A9P4K4A4_9PLEO</name>
<evidence type="ECO:0000313" key="2">
    <source>
        <dbReference type="EMBL" id="KAF2259885.1"/>
    </source>
</evidence>
<evidence type="ECO:0000313" key="3">
    <source>
        <dbReference type="Proteomes" id="UP000800093"/>
    </source>
</evidence>